<dbReference type="EMBL" id="JAVDRG010000002">
    <property type="protein sequence ID" value="MDR6441375.1"/>
    <property type="molecule type" value="Genomic_DNA"/>
</dbReference>
<evidence type="ECO:0000313" key="1">
    <source>
        <dbReference type="EMBL" id="MDR6441375.1"/>
    </source>
</evidence>
<proteinExistence type="predicted"/>
<keyword evidence="2" id="KW-1185">Reference proteome</keyword>
<sequence length="140" mass="15785">MSRLISIRFYRQMNNAKKDKLLLEKNGINGFIASENFANADSMLLQAVGGIQLQVFDVDIEDAINILKSDRTHDELAYAGDANIKTEVSNPSCTRCGSHHIFQIEKLGGIFGMSRRILGFPIEISKTDYYCYYCDGEFIC</sequence>
<dbReference type="Proteomes" id="UP001184376">
    <property type="component" value="Unassembled WGS sequence"/>
</dbReference>
<comment type="caution">
    <text evidence="1">The sequence shown here is derived from an EMBL/GenBank/DDBJ whole genome shotgun (WGS) entry which is preliminary data.</text>
</comment>
<accession>A0ACC6IUC1</accession>
<evidence type="ECO:0000313" key="2">
    <source>
        <dbReference type="Proteomes" id="UP001184376"/>
    </source>
</evidence>
<reference evidence="1" key="1">
    <citation type="submission" date="2023-07" db="EMBL/GenBank/DDBJ databases">
        <title>Sorghum-associated microbial communities from plants grown in Nebraska, USA.</title>
        <authorList>
            <person name="Schachtman D."/>
        </authorList>
    </citation>
    <scope>NUCLEOTIDE SEQUENCE</scope>
    <source>
        <strain evidence="1">DS1280</strain>
    </source>
</reference>
<name>A0ACC6IUC1_9FLAO</name>
<organism evidence="1 2">
    <name type="scientific">Chryseobacterium bernardetii</name>
    <dbReference type="NCBI Taxonomy" id="1241978"/>
    <lineage>
        <taxon>Bacteria</taxon>
        <taxon>Pseudomonadati</taxon>
        <taxon>Bacteroidota</taxon>
        <taxon>Flavobacteriia</taxon>
        <taxon>Flavobacteriales</taxon>
        <taxon>Weeksellaceae</taxon>
        <taxon>Chryseobacterium group</taxon>
        <taxon>Chryseobacterium</taxon>
    </lineage>
</organism>
<protein>
    <submittedName>
        <fullName evidence="1">Uncharacterized protein</fullName>
    </submittedName>
</protein>
<gene>
    <name evidence="1" type="ORF">J2795_002075</name>
</gene>